<sequence length="389" mass="41030">MNDSSASRRRYLAGLGTAVTAGLAGCGSLLGGDGTPTGTDTGDEEDPDVGQIGSGREGREAPGGTPIAELPDLSGELDVYSGRGEALVGPLFSELEDIYPDFSVRPRYDGSTDLVNRILTEGSNAAADVFYSVNAGALGALAAEGRTLELPERVTSVVPDAYQDAEGRWIGTSGRARTIPYNTDRYDESDIPTDVLAFPDDADLAGSTGWAPVYGSFQAFVTAMRVLNDRETTLSWLNGMQDAGVQQYGDEFAIAQAIADGELGAGFANHYYTLRVLDARPDAPLDIAFTEGDAGAIFNVAGASVVDTAGEDRELAENFVRHLLSAEAQEYFATTTFEYPMIPGVEPVQPGSIDLPTIDQLNPPEGLDLSQLADLGPTLEVMREAGLNV</sequence>
<evidence type="ECO:0000256" key="1">
    <source>
        <dbReference type="ARBA" id="ARBA00022729"/>
    </source>
</evidence>
<dbReference type="InterPro" id="IPR026045">
    <property type="entry name" value="Ferric-bd"/>
</dbReference>
<dbReference type="GeneID" id="79268015"/>
<feature type="region of interest" description="Disordered" evidence="2">
    <location>
        <begin position="27"/>
        <end position="66"/>
    </location>
</feature>
<keyword evidence="4" id="KW-1185">Reference proteome</keyword>
<organism evidence="3 4">
    <name type="scientific">Halosegnis marinus</name>
    <dbReference type="NCBI Taxonomy" id="3034023"/>
    <lineage>
        <taxon>Archaea</taxon>
        <taxon>Methanobacteriati</taxon>
        <taxon>Methanobacteriota</taxon>
        <taxon>Stenosarchaea group</taxon>
        <taxon>Halobacteria</taxon>
        <taxon>Halobacteriales</taxon>
        <taxon>Natronomonadaceae</taxon>
        <taxon>Halosegnis</taxon>
    </lineage>
</organism>
<dbReference type="SUPFAM" id="SSF53850">
    <property type="entry name" value="Periplasmic binding protein-like II"/>
    <property type="match status" value="1"/>
</dbReference>
<accession>A0ABD5ZS58</accession>
<gene>
    <name evidence="3" type="ORF">ACFQJ4_13350</name>
</gene>
<dbReference type="InterPro" id="IPR006059">
    <property type="entry name" value="SBP"/>
</dbReference>
<name>A0ABD5ZS58_9EURY</name>
<dbReference type="RefSeq" id="WP_276234458.1">
    <property type="nucleotide sequence ID" value="NZ_CP119802.1"/>
</dbReference>
<reference evidence="3 4" key="1">
    <citation type="journal article" date="2019" name="Int. J. Syst. Evol. Microbiol.">
        <title>The Global Catalogue of Microorganisms (GCM) 10K type strain sequencing project: providing services to taxonomists for standard genome sequencing and annotation.</title>
        <authorList>
            <consortium name="The Broad Institute Genomics Platform"/>
            <consortium name="The Broad Institute Genome Sequencing Center for Infectious Disease"/>
            <person name="Wu L."/>
            <person name="Ma J."/>
        </authorList>
    </citation>
    <scope>NUCLEOTIDE SEQUENCE [LARGE SCALE GENOMIC DNA]</scope>
    <source>
        <strain evidence="3 4">DT85</strain>
    </source>
</reference>
<evidence type="ECO:0000256" key="2">
    <source>
        <dbReference type="SAM" id="MobiDB-lite"/>
    </source>
</evidence>
<dbReference type="AlphaFoldDB" id="A0ABD5ZS58"/>
<dbReference type="Pfam" id="PF13416">
    <property type="entry name" value="SBP_bac_8"/>
    <property type="match status" value="1"/>
</dbReference>
<dbReference type="EMBL" id="JBHTAP010000001">
    <property type="protein sequence ID" value="MFC7236301.1"/>
    <property type="molecule type" value="Genomic_DNA"/>
</dbReference>
<dbReference type="PANTHER" id="PTHR30006:SF24">
    <property type="entry name" value="SLL0237 PROTEIN"/>
    <property type="match status" value="1"/>
</dbReference>
<dbReference type="Gene3D" id="3.40.190.10">
    <property type="entry name" value="Periplasmic binding protein-like II"/>
    <property type="match status" value="2"/>
</dbReference>
<protein>
    <submittedName>
        <fullName evidence="3">Extracellular solute-binding protein</fullName>
    </submittedName>
</protein>
<evidence type="ECO:0000313" key="4">
    <source>
        <dbReference type="Proteomes" id="UP001596398"/>
    </source>
</evidence>
<keyword evidence="1" id="KW-0732">Signal</keyword>
<dbReference type="Proteomes" id="UP001596398">
    <property type="component" value="Unassembled WGS sequence"/>
</dbReference>
<dbReference type="PIRSF" id="PIRSF002825">
    <property type="entry name" value="CfbpA"/>
    <property type="match status" value="1"/>
</dbReference>
<comment type="caution">
    <text evidence="3">The sequence shown here is derived from an EMBL/GenBank/DDBJ whole genome shotgun (WGS) entry which is preliminary data.</text>
</comment>
<proteinExistence type="predicted"/>
<evidence type="ECO:0000313" key="3">
    <source>
        <dbReference type="EMBL" id="MFC7236301.1"/>
    </source>
</evidence>
<dbReference type="PANTHER" id="PTHR30006">
    <property type="entry name" value="THIAMINE-BINDING PERIPLASMIC PROTEIN-RELATED"/>
    <property type="match status" value="1"/>
</dbReference>